<feature type="region of interest" description="Disordered" evidence="6">
    <location>
        <begin position="958"/>
        <end position="1020"/>
    </location>
</feature>
<feature type="compositionally biased region" description="Basic and acidic residues" evidence="6">
    <location>
        <begin position="308"/>
        <end position="335"/>
    </location>
</feature>
<keyword evidence="7" id="KW-0732">Signal</keyword>
<feature type="compositionally biased region" description="Acidic residues" evidence="6">
    <location>
        <begin position="1101"/>
        <end position="1112"/>
    </location>
</feature>
<evidence type="ECO:0000259" key="8">
    <source>
        <dbReference type="Pfam" id="PF13086"/>
    </source>
</evidence>
<evidence type="ECO:0000256" key="1">
    <source>
        <dbReference type="ARBA" id="ARBA00007913"/>
    </source>
</evidence>
<feature type="domain" description="DNA2/NAM7 helicase-like C-terminal" evidence="9">
    <location>
        <begin position="1445"/>
        <end position="1580"/>
    </location>
</feature>
<proteinExistence type="inferred from homology"/>
<dbReference type="OrthoDB" id="2015322at2759"/>
<keyword evidence="5" id="KW-0067">ATP-binding</keyword>
<dbReference type="InterPro" id="IPR050534">
    <property type="entry name" value="Coronavir_polyprotein_1ab"/>
</dbReference>
<feature type="region of interest" description="Disordered" evidence="6">
    <location>
        <begin position="275"/>
        <end position="335"/>
    </location>
</feature>
<feature type="compositionally biased region" description="Pro residues" evidence="6">
    <location>
        <begin position="838"/>
        <end position="851"/>
    </location>
</feature>
<feature type="compositionally biased region" description="Low complexity" evidence="6">
    <location>
        <begin position="2363"/>
        <end position="2383"/>
    </location>
</feature>
<sequence>MHAGQFGLFLGSALACLSDPAATDAALDRALQAVCGVPPPPPRRGTPDGGGGTTADPPAAPANARAHLALIMQTLRDRHALGKLTAQVWAERGLPLLRLLSHPVLRGSLRTHWVDPLYDSVLHSMDWGGLVAVYRALAEGAMQAPRFGAAPELQGGALCWAPQGWLDVLEPPAQMLQELLQRFRRPKQREPLTAPLPEQQQMQVQSRPQPSGDAAQAGGGAAQALAAALGALCELHVGDAEDGSGGAPAGSGAEGQQADATVRARRLRETLRAVDQQLRGAQQPRREPGQHAETGQRRYGETVGAADSRGDRAAEERLRDPHHLPGELRPGRPRHDNDCAAFTAVRVVPTAGELLCPEPPYLPSNRPGSMPHLSHDPTRARLEVNFRLLRHGVVAPLSEALLRLLEAGGLARLGPTAAAAAAAGGRSGPSVGAADRLRLERGVQVFAFRDARFEGLEMTRQEGAVVKVSFEQPASALRQGGGSRAALADWWERSRRLAHGTLLCFWWEPRTAAAATGPAGGGPDAPAAAGLQPGAQAAGGAGAGGAAGPGPGPAQARDGLPPAPCLVVGVVAQREARDLALVHASDYEQLLGAWLEAAGGSGGEVVLVQEHNAWFAYEPLLRALQGMTSIPLARHLVPGFGEPPPPRHPSPPPPSPGLQPPPRPAASALAASPTSPPVPTFPVLVSTTPTAPTPTAPSLPAYLADRPLVDLRHVADRDRVLALPLEERAGVLRALAAVDLSPAAGARFPTAQLLAATTLDPAQAEALRAALSQEVAVVQGPPGTGKTFLGVVLTRALLCNTCNSRAAGGGDQTGDGGGGSGGGGREGPNDGPRRRPSRPAPAPRTPPPAPELPEVDLLDSGVTDSVVRVGGSSRSERLQAYNLRNLQDKVGGPRLALLYRRMEELQARARRLSAALRELCGGEVQGCRALRWEELEPLLRERHPRLWASFRRGMRRWNRAPRKEPSQPEAPQGAGEEAAATDGSAGGGAGGGGGGVPDVGAGGSRATSGGSPGGGACGSGGSGTVVDADGFTLVGRGGRRARFADLVSHDWLRSSPERDWTVGRLRTAAGAGAGGLTKACDDGAGEERWGDSEEGSCSWSGDEEDEEEDEGEGAVMGAAAAPGHSFEEQLARQRALQAQAWARAGGWAADGSSPLDAAGPSGGWAGMGDSGGGGGGSGPMAAAAGLGGADAQPALPLTPGATAPAEGSAGAGTAWERLERELRAAQAAEAAAAPSPQARDGAGRGGGSSAVEEAVTGGAESQQTGLRQAAGVAGARHGSGRPGAVAAAAPAEVWALCEQRRPLEELLECGDVWSMSHPERRQLHAHLLRLRYLGLLGEARAAQGEHEAAQRELQAEYDTAALETLRRRRVVGMTTSGVARLQHLVGALGPKVLLVEEAAEVYEAHVIACLSRGVEHVVLMGDHEQLRPKPDVYELQAVSGSGLDLDVSLFERLVARGGFPVAALAEQRRMRPQISRLIRDTIYPQLRDHPRVLAYPPLRGLAHSLFFLDHAHPEAGAGGEGGAAGGGGEDRSKSNEWEAALAVALARHFLLQGYAPEDLVILVTYAGQLHRVRAALAASNLRVLVGERDREQMDPQDDDPEGDEGDTDPARPQGARAASAAATVALLPADARALPLTSTTLVATGREGGGRGGNGGGGARGSGRGARGGQPSAGDGAAGRAGGRGQARGPPPAGAASGNAPDAEGEGGGGGEGAGGGVLAAGQRVVSMQEGIRVATVDNFQGEEATIIILSTVRCNDRGSIGFLSMRNRVNVMLSRARHGAVVLGSAATLRAGSEGQRGAVWPAVLDMMQADGCLGPHLTTRCANHGAEAVIRDPGDFARLSPDGGCALPCGQALPCGHACPRRCHADDPDHAHAVCAQPCERRHEPCGHPCERSCGEACGRCGVALAEPFQLGCGHMAPAGTECWRRHTPGGFTCTAPVEVTLLACGHTLTLPCWEVEDALAGRRPCSNPCPAPCGAVLRCGHACGAECGACVRRVLRGGFVELVEGFVRHLPPDLQETWRCRGRKGGPATAGEEAGAAAAASAPEQQAPVAVTALAEWMRFVGPEGAGGAQRDAWLGFLRARLQRTEGDNSAAIGAVSPHASLHSRCTRRCRRPLPCGHPCGAACHGPLTPCRAACERPCWVHCAHRVCRRPCAEPCAPCAQPCVLPCDARCAQRLPCGHRCPGLCGEPCPPPGLCLEPDCLARADEGVLSMVVDPARGLRLRDLSPAHPDCDPLVALRCGHALLRSALDAAVGLEGFYRRGPNGDWLHPLPLPLGSVGACDVKPRCCPHCREPISGVLRYGRAINAAAAALARRRHMGAWGGRLAEAQARLGQLLDHVTSGGGRGEGGEGGGSGGGGGLEARLGAVLDAQGEQAQRQQGQQGRGAGGQGGADVHALLEPVAEAQRAAVGVLGAFQQVAEAHASAPTRAVYEAAASRLLHATDGLQHRREAVAAAMEHAGSAASGGDADAAETAAAAAAATAAAEAAGGDAQSIAAAAEAEAGVLRERLAVARRDVAVLRPDASQLGSAWAGVLACAEAYTAAACVGVRWCGRLLEALGPGADPGSGPGGGRQSAALQAQARQLLLPALAVAGPMLAHRLPAWRGEAAGGGGACEGPALALSAAGLRLGLARVRTEAQAALALHRGVSGSGGEGRTGEHLRALEAALDLLERSQNEMCDDVRAMRPAVGWMAAAPTAICRLPGPPERAAAPRSSPPPAPSA</sequence>
<dbReference type="Pfam" id="PF13086">
    <property type="entry name" value="AAA_11"/>
    <property type="match status" value="1"/>
</dbReference>
<evidence type="ECO:0000256" key="7">
    <source>
        <dbReference type="SAM" id="SignalP"/>
    </source>
</evidence>
<dbReference type="PANTHER" id="PTHR43788:SF8">
    <property type="entry name" value="DNA-BINDING PROTEIN SMUBP-2"/>
    <property type="match status" value="1"/>
</dbReference>
<evidence type="ECO:0000256" key="2">
    <source>
        <dbReference type="ARBA" id="ARBA00022741"/>
    </source>
</evidence>
<dbReference type="InterPro" id="IPR047187">
    <property type="entry name" value="SF1_C_Upf1"/>
</dbReference>
<feature type="compositionally biased region" description="Low complexity" evidence="6">
    <location>
        <begin position="1224"/>
        <end position="1240"/>
    </location>
</feature>
<organism evidence="10 11">
    <name type="scientific">Edaphochlamys debaryana</name>
    <dbReference type="NCBI Taxonomy" id="47281"/>
    <lineage>
        <taxon>Eukaryota</taxon>
        <taxon>Viridiplantae</taxon>
        <taxon>Chlorophyta</taxon>
        <taxon>core chlorophytes</taxon>
        <taxon>Chlorophyceae</taxon>
        <taxon>CS clade</taxon>
        <taxon>Chlamydomonadales</taxon>
        <taxon>Chlamydomonadales incertae sedis</taxon>
        <taxon>Edaphochlamys</taxon>
    </lineage>
</organism>
<feature type="compositionally biased region" description="Gly residues" evidence="6">
    <location>
        <begin position="1010"/>
        <end position="1020"/>
    </location>
</feature>
<feature type="compositionally biased region" description="Low complexity" evidence="6">
    <location>
        <begin position="2029"/>
        <end position="2046"/>
    </location>
</feature>
<feature type="region of interest" description="Disordered" evidence="6">
    <location>
        <begin position="1147"/>
        <end position="1211"/>
    </location>
</feature>
<dbReference type="Proteomes" id="UP000612055">
    <property type="component" value="Unassembled WGS sequence"/>
</dbReference>
<feature type="compositionally biased region" description="Low complexity" evidence="6">
    <location>
        <begin position="1179"/>
        <end position="1205"/>
    </location>
</feature>
<reference evidence="10" key="1">
    <citation type="journal article" date="2020" name="bioRxiv">
        <title>Comparative genomics of Chlamydomonas.</title>
        <authorList>
            <person name="Craig R.J."/>
            <person name="Hasan A.R."/>
            <person name="Ness R.W."/>
            <person name="Keightley P.D."/>
        </authorList>
    </citation>
    <scope>NUCLEOTIDE SEQUENCE</scope>
    <source>
        <strain evidence="10">CCAP 11/70</strain>
    </source>
</reference>
<feature type="region of interest" description="Disordered" evidence="6">
    <location>
        <begin position="515"/>
        <end position="558"/>
    </location>
</feature>
<dbReference type="CDD" id="cd06008">
    <property type="entry name" value="NF-X1-zinc-finger"/>
    <property type="match status" value="2"/>
</dbReference>
<feature type="region of interest" description="Disordered" evidence="6">
    <location>
        <begin position="1072"/>
        <end position="1116"/>
    </location>
</feature>
<feature type="chain" id="PRO_5033045824" description="NFX1-type zinc finger-containing protein 1" evidence="7">
    <location>
        <begin position="26"/>
        <end position="2723"/>
    </location>
</feature>
<feature type="region of interest" description="Disordered" evidence="6">
    <location>
        <begin position="242"/>
        <end position="262"/>
    </location>
</feature>
<dbReference type="CDD" id="cd18808">
    <property type="entry name" value="SF1_C_Upf1"/>
    <property type="match status" value="1"/>
</dbReference>
<dbReference type="InterPro" id="IPR041677">
    <property type="entry name" value="DNA2/NAM7_AAA_11"/>
</dbReference>
<feature type="compositionally biased region" description="Low complexity" evidence="6">
    <location>
        <begin position="197"/>
        <end position="219"/>
    </location>
</feature>
<feature type="compositionally biased region" description="Basic and acidic residues" evidence="6">
    <location>
        <begin position="284"/>
        <end position="300"/>
    </location>
</feature>
<feature type="compositionally biased region" description="Low complexity" evidence="6">
    <location>
        <begin position="1610"/>
        <end position="1621"/>
    </location>
</feature>
<comment type="similarity">
    <text evidence="1">Belongs to the DNA2/NAM7 helicase family.</text>
</comment>
<feature type="region of interest" description="Disordered" evidence="6">
    <location>
        <begin position="192"/>
        <end position="219"/>
    </location>
</feature>
<comment type="caution">
    <text evidence="10">The sequence shown here is derived from an EMBL/GenBank/DDBJ whole genome shotgun (WGS) entry which is preliminary data.</text>
</comment>
<dbReference type="GO" id="GO:0016787">
    <property type="term" value="F:hydrolase activity"/>
    <property type="evidence" value="ECO:0007669"/>
    <property type="project" value="UniProtKB-KW"/>
</dbReference>
<dbReference type="Pfam" id="PF13087">
    <property type="entry name" value="AAA_12"/>
    <property type="match status" value="2"/>
</dbReference>
<feature type="signal peptide" evidence="7">
    <location>
        <begin position="1"/>
        <end position="25"/>
    </location>
</feature>
<keyword evidence="3" id="KW-0378">Hydrolase</keyword>
<evidence type="ECO:0008006" key="12">
    <source>
        <dbReference type="Google" id="ProtNLM"/>
    </source>
</evidence>
<feature type="domain" description="DNA2/NAM7 helicase helicase" evidence="8">
    <location>
        <begin position="1339"/>
        <end position="1428"/>
    </location>
</feature>
<feature type="compositionally biased region" description="Gly residues" evidence="6">
    <location>
        <begin position="1160"/>
        <end position="1178"/>
    </location>
</feature>
<feature type="compositionally biased region" description="Gly residues" evidence="6">
    <location>
        <begin position="807"/>
        <end position="826"/>
    </location>
</feature>
<dbReference type="InterPro" id="IPR041679">
    <property type="entry name" value="DNA2/NAM7-like_C"/>
</dbReference>
<dbReference type="GO" id="GO:0043139">
    <property type="term" value="F:5'-3' DNA helicase activity"/>
    <property type="evidence" value="ECO:0007669"/>
    <property type="project" value="TreeGrafter"/>
</dbReference>
<accession>A0A836BW90</accession>
<evidence type="ECO:0000256" key="3">
    <source>
        <dbReference type="ARBA" id="ARBA00022801"/>
    </source>
</evidence>
<feature type="domain" description="DNA2/NAM7 helicase-like C-terminal" evidence="9">
    <location>
        <begin position="1729"/>
        <end position="1787"/>
    </location>
</feature>
<evidence type="ECO:0000256" key="4">
    <source>
        <dbReference type="ARBA" id="ARBA00022806"/>
    </source>
</evidence>
<keyword evidence="11" id="KW-1185">Reference proteome</keyword>
<feature type="region of interest" description="Disordered" evidence="6">
    <location>
        <begin position="805"/>
        <end position="860"/>
    </location>
</feature>
<dbReference type="PANTHER" id="PTHR43788">
    <property type="entry name" value="DNA2/NAM7 HELICASE FAMILY MEMBER"/>
    <property type="match status" value="1"/>
</dbReference>
<feature type="compositionally biased region" description="Basic and acidic residues" evidence="6">
    <location>
        <begin position="1079"/>
        <end position="1091"/>
    </location>
</feature>
<evidence type="ECO:0000256" key="6">
    <source>
        <dbReference type="SAM" id="MobiDB-lite"/>
    </source>
</evidence>
<feature type="region of interest" description="Disordered" evidence="6">
    <location>
        <begin position="1587"/>
        <end position="1621"/>
    </location>
</feature>
<feature type="region of interest" description="Disordered" evidence="6">
    <location>
        <begin position="2704"/>
        <end position="2723"/>
    </location>
</feature>
<evidence type="ECO:0000256" key="5">
    <source>
        <dbReference type="ARBA" id="ARBA00022840"/>
    </source>
</evidence>
<feature type="region of interest" description="Disordered" evidence="6">
    <location>
        <begin position="1641"/>
        <end position="1716"/>
    </location>
</feature>
<evidence type="ECO:0000259" key="9">
    <source>
        <dbReference type="Pfam" id="PF13087"/>
    </source>
</evidence>
<feature type="compositionally biased region" description="Low complexity" evidence="6">
    <location>
        <begin position="524"/>
        <end position="536"/>
    </location>
</feature>
<dbReference type="SUPFAM" id="SSF52540">
    <property type="entry name" value="P-loop containing nucleoside triphosphate hydrolases"/>
    <property type="match status" value="3"/>
</dbReference>
<dbReference type="InterPro" id="IPR027417">
    <property type="entry name" value="P-loop_NTPase"/>
</dbReference>
<feature type="compositionally biased region" description="Gly residues" evidence="6">
    <location>
        <begin position="1646"/>
        <end position="1668"/>
    </location>
</feature>
<feature type="compositionally biased region" description="Pro residues" evidence="6">
    <location>
        <begin position="641"/>
        <end position="664"/>
    </location>
</feature>
<dbReference type="GO" id="GO:0005524">
    <property type="term" value="F:ATP binding"/>
    <property type="evidence" value="ECO:0007669"/>
    <property type="project" value="UniProtKB-KW"/>
</dbReference>
<keyword evidence="4" id="KW-0347">Helicase</keyword>
<feature type="compositionally biased region" description="Gly residues" evidence="6">
    <location>
        <begin position="984"/>
        <end position="1003"/>
    </location>
</feature>
<gene>
    <name evidence="10" type="ORF">HYH03_010892</name>
</gene>
<feature type="region of interest" description="Disordered" evidence="6">
    <location>
        <begin position="36"/>
        <end position="59"/>
    </location>
</feature>
<feature type="compositionally biased region" description="Gly residues" evidence="6">
    <location>
        <begin position="2343"/>
        <end position="2362"/>
    </location>
</feature>
<feature type="compositionally biased region" description="Gly residues" evidence="6">
    <location>
        <begin position="537"/>
        <end position="549"/>
    </location>
</feature>
<feature type="region of interest" description="Disordered" evidence="6">
    <location>
        <begin position="635"/>
        <end position="675"/>
    </location>
</feature>
<feature type="compositionally biased region" description="Gly residues" evidence="6">
    <location>
        <begin position="2384"/>
        <end position="2393"/>
    </location>
</feature>
<keyword evidence="2" id="KW-0547">Nucleotide-binding</keyword>
<evidence type="ECO:0000313" key="11">
    <source>
        <dbReference type="Proteomes" id="UP000612055"/>
    </source>
</evidence>
<feature type="region of interest" description="Disordered" evidence="6">
    <location>
        <begin position="2340"/>
        <end position="2394"/>
    </location>
</feature>
<feature type="compositionally biased region" description="Gly residues" evidence="6">
    <location>
        <begin position="1676"/>
        <end position="1686"/>
    </location>
</feature>
<feature type="compositionally biased region" description="Low complexity" evidence="6">
    <location>
        <begin position="967"/>
        <end position="983"/>
    </location>
</feature>
<feature type="compositionally biased region" description="Gly residues" evidence="6">
    <location>
        <begin position="1706"/>
        <end position="1716"/>
    </location>
</feature>
<feature type="compositionally biased region" description="Gly residues" evidence="6">
    <location>
        <begin position="243"/>
        <end position="253"/>
    </location>
</feature>
<feature type="region of interest" description="Disordered" evidence="6">
    <location>
        <begin position="1224"/>
        <end position="1278"/>
    </location>
</feature>
<dbReference type="Gene3D" id="3.40.50.300">
    <property type="entry name" value="P-loop containing nucleotide triphosphate hydrolases"/>
    <property type="match status" value="4"/>
</dbReference>
<evidence type="ECO:0000313" key="10">
    <source>
        <dbReference type="EMBL" id="KAG2490737.1"/>
    </source>
</evidence>
<name>A0A836BW90_9CHLO</name>
<feature type="region of interest" description="Disordered" evidence="6">
    <location>
        <begin position="2024"/>
        <end position="2046"/>
    </location>
</feature>
<dbReference type="EMBL" id="JAEHOE010000059">
    <property type="protein sequence ID" value="KAG2490737.1"/>
    <property type="molecule type" value="Genomic_DNA"/>
</dbReference>
<protein>
    <recommendedName>
        <fullName evidence="12">NFX1-type zinc finger-containing protein 1</fullName>
    </recommendedName>
</protein>
<feature type="compositionally biased region" description="Acidic residues" evidence="6">
    <location>
        <begin position="1594"/>
        <end position="1607"/>
    </location>
</feature>